<evidence type="ECO:0000313" key="3">
    <source>
        <dbReference type="EMBL" id="MBR0681577.1"/>
    </source>
</evidence>
<gene>
    <name evidence="3" type="primary">wecB</name>
    <name evidence="3" type="ORF">GXW74_13860</name>
</gene>
<accession>A0A9X9XCZ1</accession>
<dbReference type="InterPro" id="IPR003331">
    <property type="entry name" value="UDP_GlcNAc_Epimerase_2_dom"/>
</dbReference>
<comment type="caution">
    <text evidence="3">The sequence shown here is derived from an EMBL/GenBank/DDBJ whole genome shotgun (WGS) entry which is preliminary data.</text>
</comment>
<evidence type="ECO:0000259" key="2">
    <source>
        <dbReference type="Pfam" id="PF02350"/>
    </source>
</evidence>
<dbReference type="EC" id="5.1.3.14" evidence="3"/>
<dbReference type="Gene3D" id="3.40.50.2000">
    <property type="entry name" value="Glycogen Phosphorylase B"/>
    <property type="match status" value="2"/>
</dbReference>
<dbReference type="Pfam" id="PF02350">
    <property type="entry name" value="Epimerase_2"/>
    <property type="match status" value="1"/>
</dbReference>
<protein>
    <submittedName>
        <fullName evidence="3">UDP-N-acetylglucosamine 2-epimerase (Non-hydrolyzing)</fullName>
        <ecNumber evidence="3">5.1.3.14</ecNumber>
    </submittedName>
</protein>
<keyword evidence="1 3" id="KW-0413">Isomerase</keyword>
<dbReference type="GO" id="GO:0008761">
    <property type="term" value="F:UDP-N-acetylglucosamine 2-epimerase activity"/>
    <property type="evidence" value="ECO:0007669"/>
    <property type="project" value="UniProtKB-EC"/>
</dbReference>
<name>A0A9X9XCZ1_9PROT</name>
<dbReference type="PANTHER" id="PTHR43174">
    <property type="entry name" value="UDP-N-ACETYLGLUCOSAMINE 2-EPIMERASE"/>
    <property type="match status" value="1"/>
</dbReference>
<reference evidence="3" key="2">
    <citation type="journal article" date="2021" name="Syst. Appl. Microbiol.">
        <title>Roseomonas hellenica sp. nov., isolated from roots of wild-growing Alkanna tinctoria.</title>
        <authorList>
            <person name="Rat A."/>
            <person name="Naranjo H.D."/>
            <person name="Lebbe L."/>
            <person name="Cnockaert M."/>
            <person name="Krigas N."/>
            <person name="Grigoriadou K."/>
            <person name="Maloupa E."/>
            <person name="Willems A."/>
        </authorList>
    </citation>
    <scope>NUCLEOTIDE SEQUENCE</scope>
    <source>
        <strain evidence="3">LMG 31228</strain>
    </source>
</reference>
<dbReference type="InterPro" id="IPR029767">
    <property type="entry name" value="WecB-like"/>
</dbReference>
<evidence type="ECO:0000256" key="1">
    <source>
        <dbReference type="RuleBase" id="RU003513"/>
    </source>
</evidence>
<dbReference type="NCBIfam" id="TIGR00236">
    <property type="entry name" value="wecB"/>
    <property type="match status" value="1"/>
</dbReference>
<organism evidence="3 4">
    <name type="scientific">Neoroseomonas eburnea</name>
    <dbReference type="NCBI Taxonomy" id="1346889"/>
    <lineage>
        <taxon>Bacteria</taxon>
        <taxon>Pseudomonadati</taxon>
        <taxon>Pseudomonadota</taxon>
        <taxon>Alphaproteobacteria</taxon>
        <taxon>Acetobacterales</taxon>
        <taxon>Acetobacteraceae</taxon>
        <taxon>Neoroseomonas</taxon>
    </lineage>
</organism>
<feature type="domain" description="UDP-N-acetylglucosamine 2-epimerase" evidence="2">
    <location>
        <begin position="29"/>
        <end position="358"/>
    </location>
</feature>
<dbReference type="CDD" id="cd03786">
    <property type="entry name" value="GTB_UDP-GlcNAc_2-Epimerase"/>
    <property type="match status" value="1"/>
</dbReference>
<sequence>MRKVMTIVGTRPELIKMSLVIERLDRLTRHVLVHTGQNHDYTLNRVFFDELGIREPDHFLAVAGGGPMEAIARVLTATDAVLEQERPEAVLIYGDTNSGLAVMAAKRRRIPVFHMEAGNRCFDQRVPEELNRKVIDHLSDINMTLTEHARRYLLAEGLPPERVFKVGSHMAQVLDRFRDRIDASDCLARLGLQSSRYFVVSLHREENVDDPDRLAAFLSCLDALAESFGWPVIVSTHPRTRKRLPEIPPTARSGLIRFMPPFGFPDYVHLQMHAHCVLSDSGTITEEASLLDIPAVTLRNSHERPEGMDAGTLLMSSLDPARVLDAVRCARDGIGERRAGRVPDYEAGDVAGKVVRIVLSYIDYVNREVWRKHP</sequence>
<dbReference type="SUPFAM" id="SSF53756">
    <property type="entry name" value="UDP-Glycosyltransferase/glycogen phosphorylase"/>
    <property type="match status" value="1"/>
</dbReference>
<dbReference type="PANTHER" id="PTHR43174:SF1">
    <property type="entry name" value="UDP-N-ACETYLGLUCOSAMINE 2-EPIMERASE"/>
    <property type="match status" value="1"/>
</dbReference>
<dbReference type="AlphaFoldDB" id="A0A9X9XCZ1"/>
<proteinExistence type="inferred from homology"/>
<evidence type="ECO:0000313" key="4">
    <source>
        <dbReference type="Proteomes" id="UP001138709"/>
    </source>
</evidence>
<dbReference type="Proteomes" id="UP001138709">
    <property type="component" value="Unassembled WGS sequence"/>
</dbReference>
<comment type="similarity">
    <text evidence="1">Belongs to the UDP-N-acetylglucosamine 2-epimerase family.</text>
</comment>
<reference evidence="3" key="1">
    <citation type="submission" date="2020-01" db="EMBL/GenBank/DDBJ databases">
        <authorList>
            <person name="Rat A."/>
        </authorList>
    </citation>
    <scope>NUCLEOTIDE SEQUENCE</scope>
    <source>
        <strain evidence="3">LMG 31228</strain>
    </source>
</reference>
<dbReference type="RefSeq" id="WP_211847105.1">
    <property type="nucleotide sequence ID" value="NZ_JAAEDL010000012.1"/>
</dbReference>
<dbReference type="EMBL" id="JAAEDL010000012">
    <property type="protein sequence ID" value="MBR0681577.1"/>
    <property type="molecule type" value="Genomic_DNA"/>
</dbReference>
<keyword evidence="4" id="KW-1185">Reference proteome</keyword>